<reference evidence="2 3" key="1">
    <citation type="journal article" date="2011" name="Proc. Natl. Acad. Sci. U.S.A.">
        <title>Niche of harmful alga Aureococcus anophagefferens revealed through ecogenomics.</title>
        <authorList>
            <person name="Gobler C.J."/>
            <person name="Berry D.L."/>
            <person name="Dyhrman S.T."/>
            <person name="Wilhelm S.W."/>
            <person name="Salamov A."/>
            <person name="Lobanov A.V."/>
            <person name="Zhang Y."/>
            <person name="Collier J.L."/>
            <person name="Wurch L.L."/>
            <person name="Kustka A.B."/>
            <person name="Dill B.D."/>
            <person name="Shah M."/>
            <person name="VerBerkmoes N.C."/>
            <person name="Kuo A."/>
            <person name="Terry A."/>
            <person name="Pangilinan J."/>
            <person name="Lindquist E.A."/>
            <person name="Lucas S."/>
            <person name="Paulsen I.T."/>
            <person name="Hattenrath-Lehmann T.K."/>
            <person name="Talmage S.C."/>
            <person name="Walker E.A."/>
            <person name="Koch F."/>
            <person name="Burson A.M."/>
            <person name="Marcoval M.A."/>
            <person name="Tang Y.Z."/>
            <person name="Lecleir G.R."/>
            <person name="Coyne K.J."/>
            <person name="Berg G.M."/>
            <person name="Bertrand E.M."/>
            <person name="Saito M.A."/>
            <person name="Gladyshev V.N."/>
            <person name="Grigoriev I.V."/>
        </authorList>
    </citation>
    <scope>NUCLEOTIDE SEQUENCE [LARGE SCALE GENOMIC DNA]</scope>
    <source>
        <strain evidence="3">CCMP 1984</strain>
    </source>
</reference>
<dbReference type="EMBL" id="GL833123">
    <property type="protein sequence ID" value="EGB10959.1"/>
    <property type="molecule type" value="Genomic_DNA"/>
</dbReference>
<organism evidence="3">
    <name type="scientific">Aureococcus anophagefferens</name>
    <name type="common">Harmful bloom alga</name>
    <dbReference type="NCBI Taxonomy" id="44056"/>
    <lineage>
        <taxon>Eukaryota</taxon>
        <taxon>Sar</taxon>
        <taxon>Stramenopiles</taxon>
        <taxon>Ochrophyta</taxon>
        <taxon>Pelagophyceae</taxon>
        <taxon>Pelagomonadales</taxon>
        <taxon>Pelagomonadaceae</taxon>
        <taxon>Aureococcus</taxon>
    </lineage>
</organism>
<name>F0Y1D3_AURAN</name>
<dbReference type="InParanoid" id="F0Y1D3"/>
<protein>
    <submittedName>
        <fullName evidence="2">Uncharacterized protein</fullName>
    </submittedName>
</protein>
<dbReference type="RefSeq" id="XP_009034525.1">
    <property type="nucleotide sequence ID" value="XM_009036277.1"/>
</dbReference>
<accession>F0Y1D3</accession>
<proteinExistence type="predicted"/>
<evidence type="ECO:0000313" key="3">
    <source>
        <dbReference type="Proteomes" id="UP000002729"/>
    </source>
</evidence>
<evidence type="ECO:0000313" key="2">
    <source>
        <dbReference type="EMBL" id="EGB10959.1"/>
    </source>
</evidence>
<keyword evidence="1" id="KW-0472">Membrane</keyword>
<keyword evidence="1" id="KW-1133">Transmembrane helix</keyword>
<keyword evidence="3" id="KW-1185">Reference proteome</keyword>
<dbReference type="AlphaFoldDB" id="F0Y1D3"/>
<sequence length="202" mass="22109">MRFEWACTALVAAVAWPYGGLRVVRAWRRVKGWDDDDALLDAALLTVTACLLAFLSPLPIMVASPDNYYVDVHRVAALVPAADAAWAVARSEDHAARRGGWLTDRHANYPTTDIAVSSMDNATRRALEAVAAGALPYLRDFYLGGDGGATLELRDLFVVKYDGDAQRRLRRHRDGCELSFGVALASSEAKPLLSRPFSTRFG</sequence>
<feature type="transmembrane region" description="Helical" evidence="1">
    <location>
        <begin position="42"/>
        <end position="64"/>
    </location>
</feature>
<dbReference type="GeneID" id="20223832"/>
<dbReference type="KEGG" id="aaf:AURANDRAFT_62304"/>
<dbReference type="Proteomes" id="UP000002729">
    <property type="component" value="Unassembled WGS sequence"/>
</dbReference>
<gene>
    <name evidence="2" type="ORF">AURANDRAFT_62304</name>
</gene>
<evidence type="ECO:0000256" key="1">
    <source>
        <dbReference type="SAM" id="Phobius"/>
    </source>
</evidence>
<dbReference type="OrthoDB" id="69177at2759"/>
<keyword evidence="1" id="KW-0812">Transmembrane</keyword>